<comment type="caution">
    <text evidence="1">The sequence shown here is derived from an EMBL/GenBank/DDBJ whole genome shotgun (WGS) entry which is preliminary data.</text>
</comment>
<protein>
    <recommendedName>
        <fullName evidence="3">Ribosomal protein L1</fullName>
    </recommendedName>
</protein>
<dbReference type="Pfam" id="PF00687">
    <property type="entry name" value="Ribosomal_L1"/>
    <property type="match status" value="1"/>
</dbReference>
<evidence type="ECO:0008006" key="3">
    <source>
        <dbReference type="Google" id="ProtNLM"/>
    </source>
</evidence>
<reference evidence="1 2" key="1">
    <citation type="journal article" date="2024" name="Nat. Commun.">
        <title>Phylogenomics reveals the evolutionary origins of lichenization in chlorophyte algae.</title>
        <authorList>
            <person name="Puginier C."/>
            <person name="Libourel C."/>
            <person name="Otte J."/>
            <person name="Skaloud P."/>
            <person name="Haon M."/>
            <person name="Grisel S."/>
            <person name="Petersen M."/>
            <person name="Berrin J.G."/>
            <person name="Delaux P.M."/>
            <person name="Dal Grande F."/>
            <person name="Keller J."/>
        </authorList>
    </citation>
    <scope>NUCLEOTIDE SEQUENCE [LARGE SCALE GENOMIC DNA]</scope>
    <source>
        <strain evidence="1 2">SAG 2043</strain>
    </source>
</reference>
<evidence type="ECO:0000313" key="2">
    <source>
        <dbReference type="Proteomes" id="UP001489004"/>
    </source>
</evidence>
<dbReference type="AlphaFoldDB" id="A0AAW1PKZ3"/>
<dbReference type="InterPro" id="IPR050257">
    <property type="entry name" value="eL8/uL1-like"/>
</dbReference>
<sequence length="261" mass="29173">MSSSLPGFQVDQAKKAVAALLKYIGKQHEDANDLLEEDEMIYLLIALKKIPQGPRKDKPIRLPVPHSLYDFDGAEVCLIVKDHKGEGHKAAKERVKQQQIAKVSKVIGLSKLKTKYEPHEAKRQLCGAYDLFVADERIIPSLPKLLGKTFFKKKKQPIPVDLRGSDWAAQIQKARNATYMYTSAGSSINIRVARSSFTDKQCLENVVKVLAEAMKHIPKKWANVQAVYLKTAESVSLPIYQQLPDQTLRIKGAKAAQVEAT</sequence>
<dbReference type="FunFam" id="3.40.50.790:FF:000012">
    <property type="entry name" value="Ribosomal protein L1p/L10e family"/>
    <property type="match status" value="1"/>
</dbReference>
<dbReference type="InterPro" id="IPR028364">
    <property type="entry name" value="Ribosomal_uL1/biogenesis"/>
</dbReference>
<dbReference type="PANTHER" id="PTHR23105">
    <property type="entry name" value="RIBOSOMAL PROTEIN L7AE FAMILY MEMBER"/>
    <property type="match status" value="1"/>
</dbReference>
<accession>A0AAW1PKZ3</accession>
<evidence type="ECO:0000313" key="1">
    <source>
        <dbReference type="EMBL" id="KAK9809197.1"/>
    </source>
</evidence>
<dbReference type="InterPro" id="IPR016095">
    <property type="entry name" value="Ribosomal_uL1_3-a/b-sand"/>
</dbReference>
<dbReference type="GO" id="GO:0003723">
    <property type="term" value="F:RNA binding"/>
    <property type="evidence" value="ECO:0007669"/>
    <property type="project" value="InterPro"/>
</dbReference>
<dbReference type="SUPFAM" id="SSF56808">
    <property type="entry name" value="Ribosomal protein L1"/>
    <property type="match status" value="1"/>
</dbReference>
<dbReference type="Proteomes" id="UP001489004">
    <property type="component" value="Unassembled WGS sequence"/>
</dbReference>
<dbReference type="Gene3D" id="3.40.50.790">
    <property type="match status" value="1"/>
</dbReference>
<gene>
    <name evidence="1" type="ORF">WJX72_011165</name>
</gene>
<proteinExistence type="predicted"/>
<keyword evidence="2" id="KW-1185">Reference proteome</keyword>
<dbReference type="CDD" id="cd00403">
    <property type="entry name" value="Ribosomal_L1"/>
    <property type="match status" value="1"/>
</dbReference>
<dbReference type="EMBL" id="JALJOR010000011">
    <property type="protein sequence ID" value="KAK9809197.1"/>
    <property type="molecule type" value="Genomic_DNA"/>
</dbReference>
<dbReference type="InterPro" id="IPR023674">
    <property type="entry name" value="Ribosomal_uL1-like"/>
</dbReference>
<name>A0AAW1PKZ3_9CHLO</name>
<organism evidence="1 2">
    <name type="scientific">[Myrmecia] bisecta</name>
    <dbReference type="NCBI Taxonomy" id="41462"/>
    <lineage>
        <taxon>Eukaryota</taxon>
        <taxon>Viridiplantae</taxon>
        <taxon>Chlorophyta</taxon>
        <taxon>core chlorophytes</taxon>
        <taxon>Trebouxiophyceae</taxon>
        <taxon>Trebouxiales</taxon>
        <taxon>Trebouxiaceae</taxon>
        <taxon>Myrmecia</taxon>
    </lineage>
</organism>